<keyword evidence="2" id="KW-0472">Membrane</keyword>
<evidence type="ECO:0000256" key="1">
    <source>
        <dbReference type="SAM" id="MobiDB-lite"/>
    </source>
</evidence>
<gene>
    <name evidence="3" type="ordered locus">A2cp1_1539</name>
</gene>
<dbReference type="AlphaFoldDB" id="B8J528"/>
<dbReference type="KEGG" id="acp:A2cp1_1539"/>
<organism evidence="3 4">
    <name type="scientific">Anaeromyxobacter dehalogenans (strain ATCC BAA-258 / DSM 21875 / 2CP-1)</name>
    <dbReference type="NCBI Taxonomy" id="455488"/>
    <lineage>
        <taxon>Bacteria</taxon>
        <taxon>Pseudomonadati</taxon>
        <taxon>Myxococcota</taxon>
        <taxon>Myxococcia</taxon>
        <taxon>Myxococcales</taxon>
        <taxon>Cystobacterineae</taxon>
        <taxon>Anaeromyxobacteraceae</taxon>
        <taxon>Anaeromyxobacter</taxon>
    </lineage>
</organism>
<dbReference type="RefSeq" id="WP_012525495.1">
    <property type="nucleotide sequence ID" value="NC_011891.1"/>
</dbReference>
<keyword evidence="2" id="KW-0812">Transmembrane</keyword>
<dbReference type="Proteomes" id="UP000007089">
    <property type="component" value="Chromosome"/>
</dbReference>
<dbReference type="EMBL" id="CP001359">
    <property type="protein sequence ID" value="ACL64883.1"/>
    <property type="molecule type" value="Genomic_DNA"/>
</dbReference>
<reference evidence="3" key="1">
    <citation type="submission" date="2009-01" db="EMBL/GenBank/DDBJ databases">
        <title>Complete sequence of Anaeromyxobacter dehalogenans 2CP-1.</title>
        <authorList>
            <consortium name="US DOE Joint Genome Institute"/>
            <person name="Lucas S."/>
            <person name="Copeland A."/>
            <person name="Lapidus A."/>
            <person name="Glavina del Rio T."/>
            <person name="Dalin E."/>
            <person name="Tice H."/>
            <person name="Bruce D."/>
            <person name="Goodwin L."/>
            <person name="Pitluck S."/>
            <person name="Saunders E."/>
            <person name="Brettin T."/>
            <person name="Detter J.C."/>
            <person name="Han C."/>
            <person name="Larimer F."/>
            <person name="Land M."/>
            <person name="Hauser L."/>
            <person name="Kyrpides N."/>
            <person name="Ovchinnikova G."/>
            <person name="Beliaev A.S."/>
            <person name="Richardson P."/>
        </authorList>
    </citation>
    <scope>NUCLEOTIDE SEQUENCE</scope>
    <source>
        <strain evidence="3">2CP-1</strain>
    </source>
</reference>
<protein>
    <submittedName>
        <fullName evidence="3">Uncharacterized protein</fullName>
    </submittedName>
</protein>
<feature type="region of interest" description="Disordered" evidence="1">
    <location>
        <begin position="1"/>
        <end position="24"/>
    </location>
</feature>
<sequence>MPDPAAQPARRHLRLAPAPGPRGSPEGRLALLARTLVAAVALVLVTARAWLAAALALFPLLWRRAPLGRRVTPLARREARVIPFQRRRQAMPR</sequence>
<proteinExistence type="predicted"/>
<dbReference type="HOGENOM" id="CLU_2393423_0_0_7"/>
<feature type="transmembrane region" description="Helical" evidence="2">
    <location>
        <begin position="36"/>
        <end position="62"/>
    </location>
</feature>
<accession>B8J528</accession>
<evidence type="ECO:0000313" key="3">
    <source>
        <dbReference type="EMBL" id="ACL64883.1"/>
    </source>
</evidence>
<evidence type="ECO:0000313" key="4">
    <source>
        <dbReference type="Proteomes" id="UP000007089"/>
    </source>
</evidence>
<keyword evidence="2" id="KW-1133">Transmembrane helix</keyword>
<evidence type="ECO:0000256" key="2">
    <source>
        <dbReference type="SAM" id="Phobius"/>
    </source>
</evidence>
<name>B8J528_ANAD2</name>
<keyword evidence="4" id="KW-1185">Reference proteome</keyword>